<dbReference type="InterPro" id="IPR011622">
    <property type="entry name" value="7TMR_DISM_rcpt_extracell_dom2"/>
</dbReference>
<dbReference type="InterPro" id="IPR011623">
    <property type="entry name" value="7TMR_DISM_rcpt_extracell_dom1"/>
</dbReference>
<dbReference type="EMBL" id="QQWG01000009">
    <property type="protein sequence ID" value="RRG21174.1"/>
    <property type="molecule type" value="Genomic_DNA"/>
</dbReference>
<dbReference type="InterPro" id="IPR036890">
    <property type="entry name" value="HATPase_C_sf"/>
</dbReference>
<keyword evidence="7" id="KW-0812">Transmembrane</keyword>
<evidence type="ECO:0000256" key="2">
    <source>
        <dbReference type="ARBA" id="ARBA00012438"/>
    </source>
</evidence>
<dbReference type="SMART" id="SM00387">
    <property type="entry name" value="HATPase_c"/>
    <property type="match status" value="1"/>
</dbReference>
<feature type="transmembrane region" description="Helical" evidence="7">
    <location>
        <begin position="274"/>
        <end position="294"/>
    </location>
</feature>
<dbReference type="InterPro" id="IPR036097">
    <property type="entry name" value="HisK_dim/P_sf"/>
</dbReference>
<dbReference type="AlphaFoldDB" id="A0A425Y0B7"/>
<dbReference type="SMART" id="SM00388">
    <property type="entry name" value="HisKA"/>
    <property type="match status" value="1"/>
</dbReference>
<keyword evidence="4" id="KW-0808">Transferase</keyword>
<dbReference type="Pfam" id="PF07695">
    <property type="entry name" value="7TMR-DISM_7TM"/>
    <property type="match status" value="1"/>
</dbReference>
<dbReference type="GO" id="GO:0000155">
    <property type="term" value="F:phosphorelay sensor kinase activity"/>
    <property type="evidence" value="ECO:0007669"/>
    <property type="project" value="InterPro"/>
</dbReference>
<evidence type="ECO:0000256" key="1">
    <source>
        <dbReference type="ARBA" id="ARBA00000085"/>
    </source>
</evidence>
<name>A0A425Y0B7_9BACT</name>
<dbReference type="Gene3D" id="1.10.287.130">
    <property type="match status" value="1"/>
</dbReference>
<dbReference type="PROSITE" id="PS50109">
    <property type="entry name" value="HIS_KIN"/>
    <property type="match status" value="1"/>
</dbReference>
<dbReference type="Pfam" id="PF00512">
    <property type="entry name" value="HisKA"/>
    <property type="match status" value="1"/>
</dbReference>
<dbReference type="EC" id="2.7.13.3" evidence="2"/>
<keyword evidence="3" id="KW-0597">Phosphoprotein</keyword>
<dbReference type="Pfam" id="PF07696">
    <property type="entry name" value="7TMR-DISMED2"/>
    <property type="match status" value="1"/>
</dbReference>
<dbReference type="PANTHER" id="PTHR43711">
    <property type="entry name" value="TWO-COMPONENT HISTIDINE KINASE"/>
    <property type="match status" value="1"/>
</dbReference>
<dbReference type="PRINTS" id="PR00344">
    <property type="entry name" value="BCTRLSENSOR"/>
</dbReference>
<dbReference type="InterPro" id="IPR003661">
    <property type="entry name" value="HisK_dim/P_dom"/>
</dbReference>
<proteinExistence type="predicted"/>
<keyword evidence="7" id="KW-1133">Transmembrane helix</keyword>
<organism evidence="9 10">
    <name type="scientific">Ancylomarina euxinus</name>
    <dbReference type="NCBI Taxonomy" id="2283627"/>
    <lineage>
        <taxon>Bacteria</taxon>
        <taxon>Pseudomonadati</taxon>
        <taxon>Bacteroidota</taxon>
        <taxon>Bacteroidia</taxon>
        <taxon>Marinilabiliales</taxon>
        <taxon>Marinifilaceae</taxon>
        <taxon>Ancylomarina</taxon>
    </lineage>
</organism>
<feature type="domain" description="Histidine kinase" evidence="8">
    <location>
        <begin position="464"/>
        <end position="687"/>
    </location>
</feature>
<feature type="transmembrane region" description="Helical" evidence="7">
    <location>
        <begin position="212"/>
        <end position="232"/>
    </location>
</feature>
<dbReference type="Gene3D" id="2.60.40.2380">
    <property type="match status" value="1"/>
</dbReference>
<dbReference type="OrthoDB" id="9776727at2"/>
<keyword evidence="6" id="KW-0902">Two-component regulatory system</keyword>
<dbReference type="SUPFAM" id="SSF55874">
    <property type="entry name" value="ATPase domain of HSP90 chaperone/DNA topoisomerase II/histidine kinase"/>
    <property type="match status" value="1"/>
</dbReference>
<feature type="transmembrane region" description="Helical" evidence="7">
    <location>
        <begin position="327"/>
        <end position="353"/>
    </location>
</feature>
<dbReference type="SUPFAM" id="SSF47384">
    <property type="entry name" value="Homodimeric domain of signal transducing histidine kinase"/>
    <property type="match status" value="1"/>
</dbReference>
<feature type="transmembrane region" description="Helical" evidence="7">
    <location>
        <begin position="300"/>
        <end position="320"/>
    </location>
</feature>
<comment type="catalytic activity">
    <reaction evidence="1">
        <text>ATP + protein L-histidine = ADP + protein N-phospho-L-histidine.</text>
        <dbReference type="EC" id="2.7.13.3"/>
    </reaction>
</comment>
<gene>
    <name evidence="9" type="ORF">DWB61_10555</name>
</gene>
<evidence type="ECO:0000256" key="4">
    <source>
        <dbReference type="ARBA" id="ARBA00022679"/>
    </source>
</evidence>
<dbReference type="Gene3D" id="3.30.565.10">
    <property type="entry name" value="Histidine kinase-like ATPase, C-terminal domain"/>
    <property type="match status" value="1"/>
</dbReference>
<sequence>MSQVIKRAIVAIISVFCLLNITFASEIPIYDIGKENSQLKDFTVGLIVDSDQENIDQISKIKDVELLNSRFTITSLENNYWFAFRIKNSTSQTIRRVVGFDEVFMETADLYYRTDAGWHHEKNGLSQPINLREIKNRCPVFFISLSAGETKTIYLKLHSKFSGVVGVFLEEIPEFVLDEQTRIIGYWGYFGAALAILLYNLFLLFHIRERIYLYYVINVICIIVFNLLYSGYSLYLNSDVNTFYDLHVSSAVMGVFLTLFTREILRPKNQWINRVLNIIIGIYVVLSFLLVIDICFYEWLLLFAMPSMLFLLFTGVYYLIKKTPLTRFYVIAMSGYLLGLFMIAAVSIGLIPFNTFTRYGFLMGSFIELLVFSLALAYRVKLLQVEKITYQNQLLATEKSMNNKLETQVQLRTKDLVHLTRELQTTNIKLAQQIDEKNNALTALEKSELELHESNETKDKFFSIIAHDLKSPLSAMLGLSKLLNDNFDDFTVSEQRKYLSYIHQSVKHTHKLLDNLLLWSLSQKGVIEFKPEKLKLNLLSAETIELLKEVAAGKSIKIKDETQEDIYVNADSNMLLTVLRNLVSNAIKFTPKGGEIIIKAQKLSSERELNFTEISVKDNGIGISLETQSKLFSLGENSITNGTENETGTGLGLVLCKEFVEKHDGNIQLDSELGKGSTFYFTIPTNIARSELETVSGC</sequence>
<evidence type="ECO:0000313" key="10">
    <source>
        <dbReference type="Proteomes" id="UP000285794"/>
    </source>
</evidence>
<dbReference type="Proteomes" id="UP000285794">
    <property type="component" value="Unassembled WGS sequence"/>
</dbReference>
<feature type="transmembrane region" description="Helical" evidence="7">
    <location>
        <begin position="244"/>
        <end position="262"/>
    </location>
</feature>
<evidence type="ECO:0000256" key="5">
    <source>
        <dbReference type="ARBA" id="ARBA00022777"/>
    </source>
</evidence>
<dbReference type="CDD" id="cd00082">
    <property type="entry name" value="HisKA"/>
    <property type="match status" value="1"/>
</dbReference>
<keyword evidence="10" id="KW-1185">Reference proteome</keyword>
<evidence type="ECO:0000256" key="6">
    <source>
        <dbReference type="ARBA" id="ARBA00023012"/>
    </source>
</evidence>
<evidence type="ECO:0000256" key="7">
    <source>
        <dbReference type="SAM" id="Phobius"/>
    </source>
</evidence>
<reference evidence="9 10" key="1">
    <citation type="submission" date="2018-07" db="EMBL/GenBank/DDBJ databases">
        <title>Draft genome sequence of Ancylomarina sp. M1P.</title>
        <authorList>
            <person name="Yadav S."/>
            <person name="Villanueva L."/>
            <person name="Damste J.S.S."/>
        </authorList>
    </citation>
    <scope>NUCLEOTIDE SEQUENCE [LARGE SCALE GENOMIC DNA]</scope>
    <source>
        <strain evidence="9 10">M1P</strain>
    </source>
</reference>
<dbReference type="InterPro" id="IPR050736">
    <property type="entry name" value="Sensor_HK_Regulatory"/>
</dbReference>
<dbReference type="RefSeq" id="WP_125030866.1">
    <property type="nucleotide sequence ID" value="NZ_JAPXVP010000008.1"/>
</dbReference>
<comment type="caution">
    <text evidence="9">The sequence shown here is derived from an EMBL/GenBank/DDBJ whole genome shotgun (WGS) entry which is preliminary data.</text>
</comment>
<feature type="transmembrane region" description="Helical" evidence="7">
    <location>
        <begin position="359"/>
        <end position="378"/>
    </location>
</feature>
<keyword evidence="5" id="KW-0418">Kinase</keyword>
<accession>A0A425Y0B7</accession>
<evidence type="ECO:0000259" key="8">
    <source>
        <dbReference type="PROSITE" id="PS50109"/>
    </source>
</evidence>
<dbReference type="InterPro" id="IPR005467">
    <property type="entry name" value="His_kinase_dom"/>
</dbReference>
<dbReference type="Pfam" id="PF02518">
    <property type="entry name" value="HATPase_c"/>
    <property type="match status" value="1"/>
</dbReference>
<protein>
    <recommendedName>
        <fullName evidence="2">histidine kinase</fullName>
        <ecNumber evidence="2">2.7.13.3</ecNumber>
    </recommendedName>
</protein>
<feature type="transmembrane region" description="Helical" evidence="7">
    <location>
        <begin position="186"/>
        <end position="205"/>
    </location>
</feature>
<dbReference type="InterPro" id="IPR004358">
    <property type="entry name" value="Sig_transdc_His_kin-like_C"/>
</dbReference>
<evidence type="ECO:0000313" key="9">
    <source>
        <dbReference type="EMBL" id="RRG21174.1"/>
    </source>
</evidence>
<dbReference type="InterPro" id="IPR003594">
    <property type="entry name" value="HATPase_dom"/>
</dbReference>
<dbReference type="FunFam" id="3.30.565.10:FF:000006">
    <property type="entry name" value="Sensor histidine kinase WalK"/>
    <property type="match status" value="1"/>
</dbReference>
<keyword evidence="7" id="KW-0472">Membrane</keyword>
<dbReference type="PANTHER" id="PTHR43711:SF31">
    <property type="entry name" value="HISTIDINE KINASE"/>
    <property type="match status" value="1"/>
</dbReference>
<evidence type="ECO:0000256" key="3">
    <source>
        <dbReference type="ARBA" id="ARBA00022553"/>
    </source>
</evidence>